<dbReference type="AlphaFoldDB" id="A0A8W8LKD5"/>
<name>A0A8W8LKD5_MAGGI</name>
<reference evidence="2" key="1">
    <citation type="submission" date="2022-08" db="UniProtKB">
        <authorList>
            <consortium name="EnsemblMetazoa"/>
        </authorList>
    </citation>
    <scope>IDENTIFICATION</scope>
    <source>
        <strain evidence="2">05x7-T-G4-1.051#20</strain>
    </source>
</reference>
<keyword evidence="3" id="KW-1185">Reference proteome</keyword>
<dbReference type="EnsemblMetazoa" id="G28682.1">
    <property type="protein sequence ID" value="G28682.1:cds"/>
    <property type="gene ID" value="G28682"/>
</dbReference>
<evidence type="ECO:0000313" key="3">
    <source>
        <dbReference type="Proteomes" id="UP000005408"/>
    </source>
</evidence>
<evidence type="ECO:0000313" key="2">
    <source>
        <dbReference type="EnsemblMetazoa" id="G28682.1:cds"/>
    </source>
</evidence>
<protein>
    <submittedName>
        <fullName evidence="2">Uncharacterized protein</fullName>
    </submittedName>
</protein>
<evidence type="ECO:0000256" key="1">
    <source>
        <dbReference type="SAM" id="MobiDB-lite"/>
    </source>
</evidence>
<dbReference type="Proteomes" id="UP000005408">
    <property type="component" value="Unassembled WGS sequence"/>
</dbReference>
<feature type="region of interest" description="Disordered" evidence="1">
    <location>
        <begin position="25"/>
        <end position="62"/>
    </location>
</feature>
<sequence>MEFLEVPVQKTRNVRFVDLDTDFPPQFSFQKPGGSDASYTGSSSDEDEVNPRDKNQLTDNVRFPWVSKETGKTFAESSLTK</sequence>
<organism evidence="2 3">
    <name type="scientific">Magallana gigas</name>
    <name type="common">Pacific oyster</name>
    <name type="synonym">Crassostrea gigas</name>
    <dbReference type="NCBI Taxonomy" id="29159"/>
    <lineage>
        <taxon>Eukaryota</taxon>
        <taxon>Metazoa</taxon>
        <taxon>Spiralia</taxon>
        <taxon>Lophotrochozoa</taxon>
        <taxon>Mollusca</taxon>
        <taxon>Bivalvia</taxon>
        <taxon>Autobranchia</taxon>
        <taxon>Pteriomorphia</taxon>
        <taxon>Ostreida</taxon>
        <taxon>Ostreoidea</taxon>
        <taxon>Ostreidae</taxon>
        <taxon>Magallana</taxon>
    </lineage>
</organism>
<accession>A0A8W8LKD5</accession>
<proteinExistence type="predicted"/>